<dbReference type="InParanoid" id="A0A1S0U1R1"/>
<reference evidence="2" key="1">
    <citation type="submission" date="2012-04" db="EMBL/GenBank/DDBJ databases">
        <title>The Genome Sequence of Loa loa.</title>
        <authorList>
            <consortium name="The Broad Institute Genome Sequencing Platform"/>
            <consortium name="Broad Institute Genome Sequencing Center for Infectious Disease"/>
            <person name="Nutman T.B."/>
            <person name="Fink D.L."/>
            <person name="Russ C."/>
            <person name="Young S."/>
            <person name="Zeng Q."/>
            <person name="Gargeya S."/>
            <person name="Alvarado L."/>
            <person name="Berlin A."/>
            <person name="Chapman S.B."/>
            <person name="Chen Z."/>
            <person name="Freedman E."/>
            <person name="Gellesch M."/>
            <person name="Goldberg J."/>
            <person name="Griggs A."/>
            <person name="Gujja S."/>
            <person name="Heilman E.R."/>
            <person name="Heiman D."/>
            <person name="Howarth C."/>
            <person name="Mehta T."/>
            <person name="Neiman D."/>
            <person name="Pearson M."/>
            <person name="Roberts A."/>
            <person name="Saif S."/>
            <person name="Shea T."/>
            <person name="Shenoy N."/>
            <person name="Sisk P."/>
            <person name="Stolte C."/>
            <person name="Sykes S."/>
            <person name="White J."/>
            <person name="Yandava C."/>
            <person name="Haas B."/>
            <person name="Henn M.R."/>
            <person name="Nusbaum C."/>
            <person name="Birren B."/>
        </authorList>
    </citation>
    <scope>NUCLEOTIDE SEQUENCE [LARGE SCALE GENOMIC DNA]</scope>
</reference>
<dbReference type="CTD" id="9942387"/>
<organism evidence="2">
    <name type="scientific">Loa loa</name>
    <name type="common">Eye worm</name>
    <name type="synonym">Filaria loa</name>
    <dbReference type="NCBI Taxonomy" id="7209"/>
    <lineage>
        <taxon>Eukaryota</taxon>
        <taxon>Metazoa</taxon>
        <taxon>Ecdysozoa</taxon>
        <taxon>Nematoda</taxon>
        <taxon>Chromadorea</taxon>
        <taxon>Rhabditida</taxon>
        <taxon>Spirurina</taxon>
        <taxon>Spiruromorpha</taxon>
        <taxon>Filarioidea</taxon>
        <taxon>Onchocercidae</taxon>
        <taxon>Loa</taxon>
    </lineage>
</organism>
<keyword evidence="1" id="KW-1133">Transmembrane helix</keyword>
<evidence type="ECO:0000313" key="2">
    <source>
        <dbReference type="EMBL" id="EFO23502.1"/>
    </source>
</evidence>
<dbReference type="RefSeq" id="XP_003140569.1">
    <property type="nucleotide sequence ID" value="XM_003140521.1"/>
</dbReference>
<keyword evidence="1" id="KW-0472">Membrane</keyword>
<feature type="transmembrane region" description="Helical" evidence="1">
    <location>
        <begin position="107"/>
        <end position="128"/>
    </location>
</feature>
<dbReference type="KEGG" id="loa:LOAG_04984"/>
<dbReference type="GeneID" id="9942387"/>
<dbReference type="AlphaFoldDB" id="A0A1S0U1R1"/>
<evidence type="ECO:0000256" key="1">
    <source>
        <dbReference type="SAM" id="Phobius"/>
    </source>
</evidence>
<name>A0A1S0U1R1_LOALO</name>
<protein>
    <submittedName>
        <fullName evidence="2">Uncharacterized protein</fullName>
    </submittedName>
</protein>
<accession>A0A1S0U1R1</accession>
<keyword evidence="1" id="KW-0812">Transmembrane</keyword>
<proteinExistence type="predicted"/>
<gene>
    <name evidence="2" type="ORF">LOAG_04984</name>
</gene>
<dbReference type="EMBL" id="JH712166">
    <property type="protein sequence ID" value="EFO23502.1"/>
    <property type="molecule type" value="Genomic_DNA"/>
</dbReference>
<sequence length="129" mass="14716">MIVVTLTGYLQTDVIIVEETTELTDLTKYPQVAVTPKSESTPISGVTDNLSEVTVKGSRIIWDRSIFILFRGLREMNSMFEYFRLNEFVSVQTGRLGKLKFVNQVNLLYEIALSVFLGDLPLLAFYWIV</sequence>